<dbReference type="Proteomes" id="UP000231542">
    <property type="component" value="Unassembled WGS sequence"/>
</dbReference>
<dbReference type="EMBL" id="PEXU01000048">
    <property type="protein sequence ID" value="PIS42319.1"/>
    <property type="molecule type" value="Genomic_DNA"/>
</dbReference>
<feature type="region of interest" description="Disordered" evidence="1">
    <location>
        <begin position="22"/>
        <end position="60"/>
    </location>
</feature>
<evidence type="ECO:0000256" key="1">
    <source>
        <dbReference type="SAM" id="MobiDB-lite"/>
    </source>
</evidence>
<feature type="compositionally biased region" description="Polar residues" evidence="1">
    <location>
        <begin position="40"/>
        <end position="50"/>
    </location>
</feature>
<evidence type="ECO:0000313" key="3">
    <source>
        <dbReference type="Proteomes" id="UP000231542"/>
    </source>
</evidence>
<proteinExistence type="predicted"/>
<evidence type="ECO:0000313" key="2">
    <source>
        <dbReference type="EMBL" id="PIS42319.1"/>
    </source>
</evidence>
<dbReference type="AlphaFoldDB" id="A0A2H0YVK3"/>
<accession>A0A2H0YVK3</accession>
<feature type="compositionally biased region" description="Basic and acidic residues" evidence="1">
    <location>
        <begin position="51"/>
        <end position="60"/>
    </location>
</feature>
<comment type="caution">
    <text evidence="2">The sequence shown here is derived from an EMBL/GenBank/DDBJ whole genome shotgun (WGS) entry which is preliminary data.</text>
</comment>
<protein>
    <submittedName>
        <fullName evidence="2">Uncharacterized protein</fullName>
    </submittedName>
</protein>
<reference evidence="2 3" key="1">
    <citation type="submission" date="2017-09" db="EMBL/GenBank/DDBJ databases">
        <title>Depth-based differentiation of microbial function through sediment-hosted aquifers and enrichment of novel symbionts in the deep terrestrial subsurface.</title>
        <authorList>
            <person name="Probst A.J."/>
            <person name="Ladd B."/>
            <person name="Jarett J.K."/>
            <person name="Geller-Mcgrath D.E."/>
            <person name="Sieber C.M."/>
            <person name="Emerson J.B."/>
            <person name="Anantharaman K."/>
            <person name="Thomas B.C."/>
            <person name="Malmstrom R."/>
            <person name="Stieglmeier M."/>
            <person name="Klingl A."/>
            <person name="Woyke T."/>
            <person name="Ryan C.M."/>
            <person name="Banfield J.F."/>
        </authorList>
    </citation>
    <scope>NUCLEOTIDE SEQUENCE [LARGE SCALE GENOMIC DNA]</scope>
    <source>
        <strain evidence="2">CG08_land_8_20_14_0_20_40_16</strain>
    </source>
</reference>
<name>A0A2H0YVK3_9BACT</name>
<gene>
    <name evidence="2" type="ORF">COT24_04155</name>
</gene>
<organism evidence="2 3">
    <name type="scientific">Candidatus Kerfeldbacteria bacterium CG08_land_8_20_14_0_20_40_16</name>
    <dbReference type="NCBI Taxonomy" id="2014244"/>
    <lineage>
        <taxon>Bacteria</taxon>
        <taxon>Candidatus Kerfeldiibacteriota</taxon>
    </lineage>
</organism>
<sequence>MPTIVNCRLCGGTFSVETGAEILPEHPNPEGKPCLGSTEVGISSLDNQDGNQKDENRTLP</sequence>